<proteinExistence type="inferred from homology"/>
<dbReference type="PROSITE" id="PS51898">
    <property type="entry name" value="TYR_RECOMBINASE"/>
    <property type="match status" value="1"/>
</dbReference>
<feature type="domain" description="Tyr recombinase" evidence="9">
    <location>
        <begin position="102"/>
        <end position="340"/>
    </location>
</feature>
<dbReference type="InterPro" id="IPR002104">
    <property type="entry name" value="Integrase_catalytic"/>
</dbReference>
<evidence type="ECO:0000256" key="4">
    <source>
        <dbReference type="ARBA" id="ARBA00022908"/>
    </source>
</evidence>
<dbReference type="GO" id="GO:0003677">
    <property type="term" value="F:DNA binding"/>
    <property type="evidence" value="ECO:0007669"/>
    <property type="project" value="UniProtKB-KW"/>
</dbReference>
<dbReference type="InterPro" id="IPR010998">
    <property type="entry name" value="Integrase_recombinase_N"/>
</dbReference>
<dbReference type="InterPro" id="IPR004107">
    <property type="entry name" value="Integrase_SAM-like_N"/>
</dbReference>
<dbReference type="RefSeq" id="WP_007991297.1">
    <property type="nucleotide sequence ID" value="NZ_BAEM01000053.1"/>
</dbReference>
<dbReference type="Pfam" id="PF13495">
    <property type="entry name" value="Phage_int_SAM_4"/>
    <property type="match status" value="1"/>
</dbReference>
<evidence type="ECO:0000256" key="7">
    <source>
        <dbReference type="ARBA" id="ARBA00037721"/>
    </source>
</evidence>
<name>A0AAV3V548_9ALTE</name>
<dbReference type="FunFam" id="1.10.443.10:FF:000007">
    <property type="entry name" value="Tyrosine recombinase XerC"/>
    <property type="match status" value="1"/>
</dbReference>
<dbReference type="GO" id="GO:0015074">
    <property type="term" value="P:DNA integration"/>
    <property type="evidence" value="ECO:0007669"/>
    <property type="project" value="UniProtKB-KW"/>
</dbReference>
<evidence type="ECO:0000256" key="1">
    <source>
        <dbReference type="ARBA" id="ARBA00004496"/>
    </source>
</evidence>
<evidence type="ECO:0000256" key="8">
    <source>
        <dbReference type="ARBA" id="ARBA00038613"/>
    </source>
</evidence>
<comment type="caution">
    <text evidence="10">The sequence shown here is derived from an EMBL/GenBank/DDBJ whole genome shotgun (WGS) entry which is preliminary data.</text>
</comment>
<comment type="similarity">
    <text evidence="2">Belongs to the 'phage' integrase family.</text>
</comment>
<dbReference type="AlphaFoldDB" id="A0AAV3V548"/>
<organism evidence="10 11">
    <name type="scientific">Paraglaciecola chathamensis S18K6</name>
    <dbReference type="NCBI Taxonomy" id="1127672"/>
    <lineage>
        <taxon>Bacteria</taxon>
        <taxon>Pseudomonadati</taxon>
        <taxon>Pseudomonadota</taxon>
        <taxon>Gammaproteobacteria</taxon>
        <taxon>Alteromonadales</taxon>
        <taxon>Alteromonadaceae</taxon>
        <taxon>Paraglaciecola</taxon>
    </lineage>
</organism>
<dbReference type="InterPro" id="IPR011010">
    <property type="entry name" value="DNA_brk_join_enz"/>
</dbReference>
<comment type="subcellular location">
    <subcellularLocation>
        <location evidence="1">Cytoplasm</location>
    </subcellularLocation>
</comment>
<dbReference type="Gene3D" id="1.10.150.130">
    <property type="match status" value="1"/>
</dbReference>
<keyword evidence="6" id="KW-0233">DNA recombination</keyword>
<evidence type="ECO:0000256" key="2">
    <source>
        <dbReference type="ARBA" id="ARBA00008857"/>
    </source>
</evidence>
<gene>
    <name evidence="10" type="primary">int</name>
    <name evidence="10" type="ORF">GCHA_4082</name>
</gene>
<accession>A0AAV3V548</accession>
<dbReference type="Proteomes" id="UP000006320">
    <property type="component" value="Unassembled WGS sequence"/>
</dbReference>
<comment type="subunit">
    <text evidence="8">Forms a cyclic heterotetrameric complex composed of two molecules of XerC and two molecules of XerD.</text>
</comment>
<dbReference type="InterPro" id="IPR050090">
    <property type="entry name" value="Tyrosine_recombinase_XerCD"/>
</dbReference>
<keyword evidence="5" id="KW-0238">DNA-binding</keyword>
<dbReference type="NCBIfam" id="TIGR02249">
    <property type="entry name" value="integrase_gron"/>
    <property type="match status" value="1"/>
</dbReference>
<dbReference type="PANTHER" id="PTHR30349">
    <property type="entry name" value="PHAGE INTEGRASE-RELATED"/>
    <property type="match status" value="1"/>
</dbReference>
<dbReference type="SUPFAM" id="SSF56349">
    <property type="entry name" value="DNA breaking-rejoining enzymes"/>
    <property type="match status" value="1"/>
</dbReference>
<dbReference type="InterPro" id="IPR013762">
    <property type="entry name" value="Integrase-like_cat_sf"/>
</dbReference>
<evidence type="ECO:0000259" key="9">
    <source>
        <dbReference type="PROSITE" id="PS51898"/>
    </source>
</evidence>
<evidence type="ECO:0000256" key="6">
    <source>
        <dbReference type="ARBA" id="ARBA00023172"/>
    </source>
</evidence>
<evidence type="ECO:0000313" key="10">
    <source>
        <dbReference type="EMBL" id="GAC12008.1"/>
    </source>
</evidence>
<dbReference type="GO" id="GO:0005737">
    <property type="term" value="C:cytoplasm"/>
    <property type="evidence" value="ECO:0007669"/>
    <property type="project" value="UniProtKB-SubCell"/>
</dbReference>
<dbReference type="InterPro" id="IPR011946">
    <property type="entry name" value="Integrase_integron-type"/>
</dbReference>
<dbReference type="Pfam" id="PF00589">
    <property type="entry name" value="Phage_integrase"/>
    <property type="match status" value="2"/>
</dbReference>
<evidence type="ECO:0000256" key="3">
    <source>
        <dbReference type="ARBA" id="ARBA00022490"/>
    </source>
</evidence>
<dbReference type="Gene3D" id="1.10.443.10">
    <property type="entry name" value="Intergrase catalytic core"/>
    <property type="match status" value="1"/>
</dbReference>
<dbReference type="EMBL" id="BAEM01000053">
    <property type="protein sequence ID" value="GAC12008.1"/>
    <property type="molecule type" value="Genomic_DNA"/>
</dbReference>
<dbReference type="PANTHER" id="PTHR30349:SF64">
    <property type="entry name" value="PROPHAGE INTEGRASE INTD-RELATED"/>
    <property type="match status" value="1"/>
</dbReference>
<protein>
    <submittedName>
        <fullName evidence="10">Integrase/recombinase</fullName>
    </submittedName>
</protein>
<evidence type="ECO:0000313" key="11">
    <source>
        <dbReference type="Proteomes" id="UP000006320"/>
    </source>
</evidence>
<reference evidence="10 11" key="1">
    <citation type="journal article" date="2017" name="Antonie Van Leeuwenhoek">
        <title>Rhizobium rhizosphaerae sp. nov., a novel species isolated from rice rhizosphere.</title>
        <authorList>
            <person name="Zhao J.J."/>
            <person name="Zhang J."/>
            <person name="Zhang R.J."/>
            <person name="Zhang C.W."/>
            <person name="Yin H.Q."/>
            <person name="Zhang X.X."/>
        </authorList>
    </citation>
    <scope>NUCLEOTIDE SEQUENCE [LARGE SCALE GENOMIC DNA]</scope>
    <source>
        <strain evidence="10 11">S18K6</strain>
    </source>
</reference>
<dbReference type="GO" id="GO:0006310">
    <property type="term" value="P:DNA recombination"/>
    <property type="evidence" value="ECO:0007669"/>
    <property type="project" value="UniProtKB-KW"/>
</dbReference>
<sequence length="345" mass="39957">MPKSMFLNMIKDEMYQLRYSKRSIEAYLKWISSYIHFHQKKHPNLMHDKEVEAFLSHLVLELDVAASTQKSALNALVFLYRDIIRQPLNFKLSFIKSTRQQKLPIVLTTDEVRNLLAVVNAQNKLAVSILYASGLRLMECMRLRVQDIDFDFKSIRVWHGKGGKHRVVTLADELIPTLQQQITVVKQYLDADLLNPEYSGVYLPHRLRLKFKNANRSIQWQYVFASRQLSKDPEDQSLRRHHIDGSTVQKAIRHAAKKASIPKTVTPHTLRHFLKNASLHFSLRAILRMFKFSSRQICATHLLQSGADIRTVQDQLGHSDLRTTQIYTHILQRGGNSVVSPLSRL</sequence>
<comment type="function">
    <text evidence="7">Site-specific tyrosine recombinase, which acts by catalyzing the cutting and rejoining of the recombining DNA molecules. The XerC-XerD complex is essential to convert dimers of the bacterial chromosome into monomers to permit their segregation at cell division. It also contributes to the segregational stability of plasmids.</text>
</comment>
<keyword evidence="3" id="KW-0963">Cytoplasm</keyword>
<keyword evidence="4" id="KW-0229">DNA integration</keyword>
<evidence type="ECO:0000256" key="5">
    <source>
        <dbReference type="ARBA" id="ARBA00023125"/>
    </source>
</evidence>